<dbReference type="InterPro" id="IPR000795">
    <property type="entry name" value="T_Tr_GTP-bd_dom"/>
</dbReference>
<dbReference type="Gene3D" id="2.40.30.10">
    <property type="entry name" value="Translation factors"/>
    <property type="match status" value="1"/>
</dbReference>
<organism evidence="6 7">
    <name type="scientific">Streptomyces mobaraensis</name>
    <name type="common">Streptoverticillium mobaraense</name>
    <dbReference type="NCBI Taxonomy" id="35621"/>
    <lineage>
        <taxon>Bacteria</taxon>
        <taxon>Bacillati</taxon>
        <taxon>Actinomycetota</taxon>
        <taxon>Actinomycetes</taxon>
        <taxon>Kitasatosporales</taxon>
        <taxon>Streptomycetaceae</taxon>
        <taxon>Streptomyces</taxon>
    </lineage>
</organism>
<dbReference type="EMBL" id="VOKX01000032">
    <property type="protein sequence ID" value="KAB7843640.1"/>
    <property type="molecule type" value="Genomic_DNA"/>
</dbReference>
<dbReference type="SUPFAM" id="SSF52540">
    <property type="entry name" value="P-loop containing nucleoside triphosphate hydrolases"/>
    <property type="match status" value="1"/>
</dbReference>
<evidence type="ECO:0000313" key="6">
    <source>
        <dbReference type="EMBL" id="KAB7843640.1"/>
    </source>
</evidence>
<dbReference type="PROSITE" id="PS51722">
    <property type="entry name" value="G_TR_2"/>
    <property type="match status" value="1"/>
</dbReference>
<evidence type="ECO:0000259" key="5">
    <source>
        <dbReference type="PROSITE" id="PS51722"/>
    </source>
</evidence>
<evidence type="ECO:0000256" key="3">
    <source>
        <dbReference type="ARBA" id="ARBA00023134"/>
    </source>
</evidence>
<dbReference type="Gene3D" id="3.30.70.870">
    <property type="entry name" value="Elongation Factor G (Translational Gtpase), domain 3"/>
    <property type="match status" value="1"/>
</dbReference>
<dbReference type="PANTHER" id="PTHR43636">
    <property type="entry name" value="ELONGATION FACTOR G, MITOCHONDRIAL"/>
    <property type="match status" value="1"/>
</dbReference>
<sequence>MRTSSPAPTTRGFLNIGILAHVDAGKTSLTERLLFDTGVIDRLGSVDAGTTRTDSGEIERRRGITIRSAVASFTVDGLHVNLIDTPGHSDFIAEVERALGVLDGAVLVLSAVEGVQAQTRVLTKTLRRLGLPTLIFVNKIDRTGAREAETLSAIRARLTPRVIPMNTVHAIGTRDARTLPGSFDDPAFRERVAEALAEDDDALLTDLVEVRVPDAGRLRSGLADHTARGLLHPLYFGSAHSGQGVADLLDGIARWLPDRSAPERSAGPGTFADSAPSAPSAPSTESAVPVGTVFAVERGANGEKTAYLRLFSGSLRRRDRVTLHRHGPDGSVGDITGRITALEVVGAPPGADHRLTPGGIARLRGLPGVRVGDRLGPVPAPGSAFGGGNGKRDGNGDGTGGGSGNPLPRFAPPSLETVVRPRHPEDAPRLYAALAALADQDPLIGTRPLPDGAGTSLLLYGEVQKEIIAATLGEEFGVEAVFEESRTVFRERPTGSGAAYEGIDRHHTPAFWATIGLRVDPGAPGSGVVFRRETELGAIPLGFDRAIEETARRTLQQGLYGWPVTDCVVTLTHSGYASPVSTGTDFRSLTPLVLMRALDEAGTRVYEPCHAYEAEVPADALNAVTGLLAEQGARIRDTVPGQGTWLVKGVIPVRRVAAVERRLPALSRGEGLWWSAPTDDLPCPGTPPVRARTDGDPLNRAAYLRHLGRG</sequence>
<dbReference type="PROSITE" id="PS00301">
    <property type="entry name" value="G_TR_1"/>
    <property type="match status" value="1"/>
</dbReference>
<feature type="region of interest" description="Disordered" evidence="4">
    <location>
        <begin position="377"/>
        <end position="414"/>
    </location>
</feature>
<dbReference type="Pfam" id="PF03764">
    <property type="entry name" value="EFG_IV"/>
    <property type="match status" value="1"/>
</dbReference>
<comment type="caution">
    <text evidence="6">The sequence shown here is derived from an EMBL/GenBank/DDBJ whole genome shotgun (WGS) entry which is preliminary data.</text>
</comment>
<dbReference type="InterPro" id="IPR005517">
    <property type="entry name" value="Transl_elong_EFG/EF2_IV"/>
</dbReference>
<dbReference type="Pfam" id="PF00009">
    <property type="entry name" value="GTP_EFTU"/>
    <property type="match status" value="1"/>
</dbReference>
<accession>A0A5N5W6P3</accession>
<dbReference type="AlphaFoldDB" id="A0A5N5W6P3"/>
<dbReference type="InterPro" id="IPR027417">
    <property type="entry name" value="P-loop_NTPase"/>
</dbReference>
<dbReference type="Proteomes" id="UP000327000">
    <property type="component" value="Unassembled WGS sequence"/>
</dbReference>
<keyword evidence="3" id="KW-0342">GTP-binding</keyword>
<name>A0A5N5W6P3_STRMB</name>
<gene>
    <name evidence="6" type="ORF">FRZ00_16865</name>
</gene>
<dbReference type="SUPFAM" id="SSF50447">
    <property type="entry name" value="Translation proteins"/>
    <property type="match status" value="1"/>
</dbReference>
<dbReference type="CDD" id="cd04168">
    <property type="entry name" value="TetM_like"/>
    <property type="match status" value="1"/>
</dbReference>
<evidence type="ECO:0000313" key="7">
    <source>
        <dbReference type="Proteomes" id="UP000327000"/>
    </source>
</evidence>
<dbReference type="RefSeq" id="WP_152264035.1">
    <property type="nucleotide sequence ID" value="NZ_VOKX01000032.1"/>
</dbReference>
<dbReference type="SMART" id="SM00889">
    <property type="entry name" value="EFG_IV"/>
    <property type="match status" value="1"/>
</dbReference>
<dbReference type="GO" id="GO:0003746">
    <property type="term" value="F:translation elongation factor activity"/>
    <property type="evidence" value="ECO:0007669"/>
    <property type="project" value="TreeGrafter"/>
</dbReference>
<keyword evidence="1" id="KW-0547">Nucleotide-binding</keyword>
<dbReference type="InterPro" id="IPR009000">
    <property type="entry name" value="Transl_B-barrel_sf"/>
</dbReference>
<dbReference type="Pfam" id="PF00679">
    <property type="entry name" value="EFG_C"/>
    <property type="match status" value="1"/>
</dbReference>
<dbReference type="NCBIfam" id="TIGR00231">
    <property type="entry name" value="small_GTP"/>
    <property type="match status" value="1"/>
</dbReference>
<dbReference type="InterPro" id="IPR000640">
    <property type="entry name" value="EFG_V-like"/>
</dbReference>
<dbReference type="GO" id="GO:0005525">
    <property type="term" value="F:GTP binding"/>
    <property type="evidence" value="ECO:0007669"/>
    <property type="project" value="UniProtKB-KW"/>
</dbReference>
<dbReference type="PRINTS" id="PR01037">
    <property type="entry name" value="TCRTETOQM"/>
</dbReference>
<dbReference type="SUPFAM" id="SSF54980">
    <property type="entry name" value="EF-G C-terminal domain-like"/>
    <property type="match status" value="2"/>
</dbReference>
<evidence type="ECO:0000256" key="1">
    <source>
        <dbReference type="ARBA" id="ARBA00022741"/>
    </source>
</evidence>
<proteinExistence type="predicted"/>
<keyword evidence="2" id="KW-0648">Protein biosynthesis</keyword>
<dbReference type="SUPFAM" id="SSF54211">
    <property type="entry name" value="Ribosomal protein S5 domain 2-like"/>
    <property type="match status" value="1"/>
</dbReference>
<dbReference type="InterPro" id="IPR014721">
    <property type="entry name" value="Ribsml_uS5_D2-typ_fold_subgr"/>
</dbReference>
<evidence type="ECO:0000256" key="4">
    <source>
        <dbReference type="SAM" id="MobiDB-lite"/>
    </source>
</evidence>
<dbReference type="InterPro" id="IPR031157">
    <property type="entry name" value="G_TR_CS"/>
</dbReference>
<dbReference type="InterPro" id="IPR005225">
    <property type="entry name" value="Small_GTP-bd"/>
</dbReference>
<dbReference type="Gene3D" id="3.40.50.300">
    <property type="entry name" value="P-loop containing nucleotide triphosphate hydrolases"/>
    <property type="match status" value="1"/>
</dbReference>
<dbReference type="GO" id="GO:0005737">
    <property type="term" value="C:cytoplasm"/>
    <property type="evidence" value="ECO:0007669"/>
    <property type="project" value="UniProtKB-ARBA"/>
</dbReference>
<feature type="compositionally biased region" description="Low complexity" evidence="4">
    <location>
        <begin position="272"/>
        <end position="287"/>
    </location>
</feature>
<dbReference type="InterPro" id="IPR035647">
    <property type="entry name" value="EFG_III/V"/>
</dbReference>
<dbReference type="OrthoDB" id="9801472at2"/>
<evidence type="ECO:0000256" key="2">
    <source>
        <dbReference type="ARBA" id="ARBA00022917"/>
    </source>
</evidence>
<dbReference type="GO" id="GO:0003924">
    <property type="term" value="F:GTPase activity"/>
    <property type="evidence" value="ECO:0007669"/>
    <property type="project" value="InterPro"/>
</dbReference>
<dbReference type="InterPro" id="IPR020568">
    <property type="entry name" value="Ribosomal_Su5_D2-typ_SF"/>
</dbReference>
<keyword evidence="7" id="KW-1185">Reference proteome</keyword>
<protein>
    <submittedName>
        <fullName evidence="6">TetM/TetW/TetO/TetS family tetracycline resistance ribosomal protection protein</fullName>
    </submittedName>
</protein>
<reference evidence="6 7" key="1">
    <citation type="journal article" date="2019" name="Microb. Cell Fact.">
        <title>Exploring novel herbicidin analogues by transcriptional regulator overexpression and MS/MS molecular networking.</title>
        <authorList>
            <person name="Shi Y."/>
            <person name="Gu R."/>
            <person name="Li Y."/>
            <person name="Wang X."/>
            <person name="Ren W."/>
            <person name="Li X."/>
            <person name="Wang L."/>
            <person name="Xie Y."/>
            <person name="Hong B."/>
        </authorList>
    </citation>
    <scope>NUCLEOTIDE SEQUENCE [LARGE SCALE GENOMIC DNA]</scope>
    <source>
        <strain evidence="6 7">US-43</strain>
    </source>
</reference>
<dbReference type="PANTHER" id="PTHR43636:SF2">
    <property type="entry name" value="ELONGATION FACTOR G, MITOCHONDRIAL"/>
    <property type="match status" value="1"/>
</dbReference>
<feature type="region of interest" description="Disordered" evidence="4">
    <location>
        <begin position="259"/>
        <end position="287"/>
    </location>
</feature>
<dbReference type="PRINTS" id="PR00315">
    <property type="entry name" value="ELONGATNFCT"/>
</dbReference>
<dbReference type="Gene3D" id="3.30.230.10">
    <property type="match status" value="1"/>
</dbReference>
<feature type="domain" description="Tr-type G" evidence="5">
    <location>
        <begin position="11"/>
        <end position="263"/>
    </location>
</feature>